<reference evidence="4 5" key="1">
    <citation type="submission" date="2015-02" db="EMBL/GenBank/DDBJ databases">
        <authorList>
            <person name="Slaby B."/>
            <person name="Hentschel U."/>
        </authorList>
    </citation>
    <scope>NUCLEOTIDE SEQUENCE [LARGE SCALE GENOMIC DNA]</scope>
    <source>
        <strain evidence="4">15L</strain>
    </source>
</reference>
<dbReference type="InterPro" id="IPR001509">
    <property type="entry name" value="Epimerase_deHydtase"/>
</dbReference>
<keyword evidence="1" id="KW-0520">NAD</keyword>
<dbReference type="SUPFAM" id="SSF51735">
    <property type="entry name" value="NAD(P)-binding Rossmann-fold domains"/>
    <property type="match status" value="1"/>
</dbReference>
<dbReference type="EMBL" id="JYFQ01000150">
    <property type="protein sequence ID" value="KKZ11188.1"/>
    <property type="molecule type" value="Genomic_DNA"/>
</dbReference>
<dbReference type="PANTHER" id="PTHR43574">
    <property type="entry name" value="EPIMERASE-RELATED"/>
    <property type="match status" value="1"/>
</dbReference>
<protein>
    <recommendedName>
        <fullName evidence="3">NAD-dependent epimerase/dehydratase domain-containing protein</fullName>
    </recommendedName>
</protein>
<evidence type="ECO:0000313" key="4">
    <source>
        <dbReference type="EMBL" id="KKZ11188.1"/>
    </source>
</evidence>
<feature type="region of interest" description="Disordered" evidence="2">
    <location>
        <begin position="61"/>
        <end position="81"/>
    </location>
</feature>
<dbReference type="Proteomes" id="UP000035037">
    <property type="component" value="Unassembled WGS sequence"/>
</dbReference>
<dbReference type="Gene3D" id="3.40.50.720">
    <property type="entry name" value="NAD(P)-binding Rossmann-like Domain"/>
    <property type="match status" value="1"/>
</dbReference>
<reference evidence="4 5" key="2">
    <citation type="submission" date="2015-05" db="EMBL/GenBank/DDBJ databases">
        <title>Lifestyle Evolution in Cyanobacterial Symbionts of Sponges.</title>
        <authorList>
            <person name="Burgsdorf I."/>
            <person name="Slaby B.M."/>
            <person name="Handley K.M."/>
            <person name="Haber M."/>
            <person name="Blom J."/>
            <person name="Marshall C.W."/>
            <person name="Gilbert J.A."/>
            <person name="Hentschel U."/>
            <person name="Steindler L."/>
        </authorList>
    </citation>
    <scope>NUCLEOTIDE SEQUENCE [LARGE SCALE GENOMIC DNA]</scope>
    <source>
        <strain evidence="4">15L</strain>
    </source>
</reference>
<dbReference type="InterPro" id="IPR036291">
    <property type="entry name" value="NAD(P)-bd_dom_sf"/>
</dbReference>
<dbReference type="AlphaFoldDB" id="A0A0G8AT39"/>
<feature type="domain" description="NAD-dependent epimerase/dehydratase" evidence="3">
    <location>
        <begin position="122"/>
        <end position="244"/>
    </location>
</feature>
<evidence type="ECO:0000259" key="3">
    <source>
        <dbReference type="Pfam" id="PF01370"/>
    </source>
</evidence>
<gene>
    <name evidence="4" type="ORF">TQ37_07605</name>
</gene>
<dbReference type="Pfam" id="PF01370">
    <property type="entry name" value="Epimerase"/>
    <property type="match status" value="1"/>
</dbReference>
<organism evidence="4 5">
    <name type="scientific">Candidatus Synechococcus spongiarum 15L</name>
    <dbReference type="NCBI Taxonomy" id="1608419"/>
    <lineage>
        <taxon>Bacteria</taxon>
        <taxon>Bacillati</taxon>
        <taxon>Cyanobacteriota</taxon>
        <taxon>Cyanophyceae</taxon>
        <taxon>Synechococcales</taxon>
        <taxon>Synechococcaceae</taxon>
        <taxon>Synechococcus</taxon>
    </lineage>
</organism>
<dbReference type="PATRIC" id="fig|1608419.3.peg.659"/>
<accession>A0A0G8AT39</accession>
<comment type="caution">
    <text evidence="4">The sequence shown here is derived from an EMBL/GenBank/DDBJ whole genome shotgun (WGS) entry which is preliminary data.</text>
</comment>
<evidence type="ECO:0000256" key="1">
    <source>
        <dbReference type="ARBA" id="ARBA00023027"/>
    </source>
</evidence>
<evidence type="ECO:0000313" key="5">
    <source>
        <dbReference type="Proteomes" id="UP000035037"/>
    </source>
</evidence>
<name>A0A0G8AT39_9SYNE</name>
<evidence type="ECO:0000256" key="2">
    <source>
        <dbReference type="SAM" id="MobiDB-lite"/>
    </source>
</evidence>
<dbReference type="STRING" id="431041.FLM9_1068"/>
<proteinExistence type="predicted"/>
<sequence>MVSRVKSRNPGIPGSGRARSEPQRWLVLGGGYCGMRLVDQLLDLGHDVVVTHRASTDRYAIHHPSAPLAPNTSSPRPRPQPRVVVFDDAQGIVPDLSALGPFTAVISTIPPGKDGVDPVQDRLGTALRQDAPPWVGYLSTSGVYGDLQGDWADESLPPRSRIPRSRHRTHCEAAWQASGLAPLILRLPGIYGPGRSPFSRLHQRRARMIHKPRQVFSRVHVDDVVGAVLWCRRHGYRDTVVNVCDNRPCPSSELLGMAAHLLGCKLPPCERYRDVKDSMGTMARSFWLENRRISNRRLLSWGYVLRYPTYREGLVATLAEERGGNFNPVYHRADGLLAG</sequence>